<dbReference type="AlphaFoldDB" id="A0A4D4JBN6"/>
<feature type="region of interest" description="Disordered" evidence="1">
    <location>
        <begin position="1"/>
        <end position="55"/>
    </location>
</feature>
<keyword evidence="3" id="KW-1185">Reference proteome</keyword>
<evidence type="ECO:0000313" key="3">
    <source>
        <dbReference type="Proteomes" id="UP000298860"/>
    </source>
</evidence>
<accession>A0A4D4JBN6</accession>
<feature type="region of interest" description="Disordered" evidence="1">
    <location>
        <begin position="94"/>
        <end position="115"/>
    </location>
</feature>
<evidence type="ECO:0000256" key="1">
    <source>
        <dbReference type="SAM" id="MobiDB-lite"/>
    </source>
</evidence>
<evidence type="ECO:0000313" key="2">
    <source>
        <dbReference type="EMBL" id="GDY32078.1"/>
    </source>
</evidence>
<sequence>MCAGCAPFSPRNRASSDHVNPHATVRPPSNAAADDIVSAPPVEGNTPNGRKGKEKCVSRNTVGVGNAFLVPAFFAEECNGVAAEIRHRVCGAGSAGAASRQLARRSSANRYPVWR</sequence>
<gene>
    <name evidence="2" type="ORF">GTS_37110</name>
</gene>
<dbReference type="Proteomes" id="UP000298860">
    <property type="component" value="Unassembled WGS sequence"/>
</dbReference>
<protein>
    <submittedName>
        <fullName evidence="2">Uncharacterized protein</fullName>
    </submittedName>
</protein>
<feature type="compositionally biased region" description="Low complexity" evidence="1">
    <location>
        <begin position="94"/>
        <end position="108"/>
    </location>
</feature>
<name>A0A4D4JBN6_9PSEU</name>
<comment type="caution">
    <text evidence="2">The sequence shown here is derived from an EMBL/GenBank/DDBJ whole genome shotgun (WGS) entry which is preliminary data.</text>
</comment>
<proteinExistence type="predicted"/>
<organism evidence="2 3">
    <name type="scientific">Gandjariella thermophila</name>
    <dbReference type="NCBI Taxonomy" id="1931992"/>
    <lineage>
        <taxon>Bacteria</taxon>
        <taxon>Bacillati</taxon>
        <taxon>Actinomycetota</taxon>
        <taxon>Actinomycetes</taxon>
        <taxon>Pseudonocardiales</taxon>
        <taxon>Pseudonocardiaceae</taxon>
        <taxon>Gandjariella</taxon>
    </lineage>
</organism>
<dbReference type="EMBL" id="BJFL01000020">
    <property type="protein sequence ID" value="GDY32078.1"/>
    <property type="molecule type" value="Genomic_DNA"/>
</dbReference>
<reference evidence="3" key="1">
    <citation type="submission" date="2019-04" db="EMBL/GenBank/DDBJ databases">
        <title>Draft genome sequence of Pseudonocardiaceae bacterium SL3-2-4.</title>
        <authorList>
            <person name="Ningsih F."/>
            <person name="Yokota A."/>
            <person name="Sakai Y."/>
            <person name="Nanatani K."/>
            <person name="Yabe S."/>
            <person name="Oetari A."/>
            <person name="Sjamsuridzal W."/>
        </authorList>
    </citation>
    <scope>NUCLEOTIDE SEQUENCE [LARGE SCALE GENOMIC DNA]</scope>
    <source>
        <strain evidence="3">SL3-2-4</strain>
    </source>
</reference>